<dbReference type="PANTHER" id="PTHR43459">
    <property type="entry name" value="ENOYL-COA HYDRATASE"/>
    <property type="match status" value="1"/>
</dbReference>
<evidence type="ECO:0008006" key="3">
    <source>
        <dbReference type="Google" id="ProtNLM"/>
    </source>
</evidence>
<organism evidence="1 2">
    <name type="scientific">Mycolicibacterium peregrinum</name>
    <name type="common">Mycobacterium peregrinum</name>
    <dbReference type="NCBI Taxonomy" id="43304"/>
    <lineage>
        <taxon>Bacteria</taxon>
        <taxon>Bacillati</taxon>
        <taxon>Actinomycetota</taxon>
        <taxon>Actinomycetes</taxon>
        <taxon>Mycobacteriales</taxon>
        <taxon>Mycobacteriaceae</taxon>
        <taxon>Mycolicibacterium</taxon>
    </lineage>
</organism>
<dbReference type="Gene3D" id="3.90.226.10">
    <property type="entry name" value="2-enoyl-CoA Hydratase, Chain A, domain 1"/>
    <property type="match status" value="1"/>
</dbReference>
<dbReference type="EMBL" id="LZSO01000031">
    <property type="protein sequence ID" value="OBB27216.1"/>
    <property type="molecule type" value="Genomic_DNA"/>
</dbReference>
<sequence>MDDNNRDSGVLLVEGTGSVRTVTMNRPDWMNAVNEELHSELADVWAGLRDDDEVGAVVLTGAGRGFSAGGDMDFLNRVSNDPDFRYRTMAEARRIVTELIAFPKPVIAAVNGPAVGLGCSLAVLSDVVFMSERAFMADPHVTLGLVAADGGALAWPLAMSMLRAKEYLLTGDRIDAATAERLGMANHVVPAEEVLPSAHALARRLADQPKQALRDTKRALNMHVTAAVGNVIDFAFAAEAETFALPTFREQLDSYTTERNIGNSRAAASS</sequence>
<comment type="caution">
    <text evidence="1">The sequence shown here is derived from an EMBL/GenBank/DDBJ whole genome shotgun (WGS) entry which is preliminary data.</text>
</comment>
<evidence type="ECO:0000313" key="2">
    <source>
        <dbReference type="Proteomes" id="UP000093902"/>
    </source>
</evidence>
<dbReference type="RefSeq" id="WP_064934070.1">
    <property type="nucleotide sequence ID" value="NZ_LZSO01000031.1"/>
</dbReference>
<dbReference type="InterPro" id="IPR001753">
    <property type="entry name" value="Enoyl-CoA_hydra/iso"/>
</dbReference>
<dbReference type="Proteomes" id="UP000093902">
    <property type="component" value="Unassembled WGS sequence"/>
</dbReference>
<evidence type="ECO:0000313" key="1">
    <source>
        <dbReference type="EMBL" id="OBB27216.1"/>
    </source>
</evidence>
<dbReference type="InterPro" id="IPR029045">
    <property type="entry name" value="ClpP/crotonase-like_dom_sf"/>
</dbReference>
<accession>A0A1A0QYH5</accession>
<dbReference type="PANTHER" id="PTHR43459:SF3">
    <property type="entry name" value="ENOYL-COA HYDRATASE ECHA15 (ENOYL HYDRASE) (UNSATURATED ACYL-COA HYDRATASE) (CROTONASE)-RELATED"/>
    <property type="match status" value="1"/>
</dbReference>
<proteinExistence type="predicted"/>
<gene>
    <name evidence="1" type="ORF">A5792_25780</name>
</gene>
<dbReference type="SUPFAM" id="SSF52096">
    <property type="entry name" value="ClpP/crotonase"/>
    <property type="match status" value="1"/>
</dbReference>
<dbReference type="CDD" id="cd06558">
    <property type="entry name" value="crotonase-like"/>
    <property type="match status" value="1"/>
</dbReference>
<dbReference type="GO" id="GO:0003824">
    <property type="term" value="F:catalytic activity"/>
    <property type="evidence" value="ECO:0007669"/>
    <property type="project" value="UniProtKB-ARBA"/>
</dbReference>
<protein>
    <recommendedName>
        <fullName evidence="3">Enoyl-CoA hydratase</fullName>
    </recommendedName>
</protein>
<dbReference type="Pfam" id="PF00378">
    <property type="entry name" value="ECH_1"/>
    <property type="match status" value="1"/>
</dbReference>
<dbReference type="AlphaFoldDB" id="A0A1A0QYH5"/>
<name>A0A1A0QYH5_MYCPR</name>
<dbReference type="OrthoDB" id="4699757at2"/>
<reference evidence="2" key="1">
    <citation type="submission" date="2016-06" db="EMBL/GenBank/DDBJ databases">
        <authorList>
            <person name="Sutton G."/>
            <person name="Brinkac L."/>
            <person name="Sanka R."/>
            <person name="Adams M."/>
            <person name="Lau E."/>
            <person name="Mehaffy C."/>
            <person name="Tameris M."/>
            <person name="Hatherill M."/>
            <person name="Hanekom W."/>
            <person name="Mahomed H."/>
            <person name="Mcshane H."/>
        </authorList>
    </citation>
    <scope>NUCLEOTIDE SEQUENCE [LARGE SCALE GENOMIC DNA]</scope>
    <source>
        <strain evidence="2">852002-51209_SCH5440388</strain>
    </source>
</reference>